<sequence>MNKVDMNNLLLYTEENLVNHPHICYEEEEPVKLVKEKQQTNHREIINAPLISPQSILDDTAFKPSSESALRDRYKMLSPEDNVKNQNLPSLHLFRYNRNNTNPFLQDEQSVYDISPQEFMQLWNDNLVVLTQISGTLSLLFNKLNSAKDEDILNKVKSILSNAYSQIPICTDPMNTGVANICRDTISSISSYLSKTNFNETKTPLFSTCSNNNNNFSGYTVPVQNSKIQEATEYPNWTNNNYFIPGNDFVIPNHQNWEAEKFGQGKFSMDVQNYLTNNSIELFTRTEKPVDSNTYFKETNPFRLSLSDTLQITEKEDNSCKNREPIIYDVINIENRTNSPYVNGNINGNGISSKGNEYLKLQPTNNDERNNSVARYTMDQSRSLEDITRAMSNICISDQRLPDSSIPKNNNHCLPTSKDFISSYDLQSKKQGPIFVDTFNSRQSAPNQNGPMLVTTNSFVYPMSRKNKTINDGYRTSMSTSHPLCNSLAIVKSNNVPQYNQKLMVKKYNEMGSVFEEKNKVSKDSCQVLDSKKWTSDNWIPVQPISQNKANISDNNKQQNSIQAGQDSSNVHLDNMGIQTMYAKQCNLNSVADSSKHLSLNAKLYFQVVELQTDIVHIFHYLDEGWLLLDEFVDKFTQFTTSWYLLNELRGYNMSIKFEEIDRTKNSIELLTTNNTILKPTRDILNGVTKLYLMSLESVIQSLHTLRIISYDDVNAIFMYERFLSNSVAYEIWLVVNTYKQLKCAVEQL</sequence>
<dbReference type="GeneID" id="108629219"/>
<keyword evidence="1" id="KW-1185">Reference proteome</keyword>
<accession>A0AAJ7NBJ2</accession>
<organism evidence="1 2">
    <name type="scientific">Ceratina calcarata</name>
    <dbReference type="NCBI Taxonomy" id="156304"/>
    <lineage>
        <taxon>Eukaryota</taxon>
        <taxon>Metazoa</taxon>
        <taxon>Ecdysozoa</taxon>
        <taxon>Arthropoda</taxon>
        <taxon>Hexapoda</taxon>
        <taxon>Insecta</taxon>
        <taxon>Pterygota</taxon>
        <taxon>Neoptera</taxon>
        <taxon>Endopterygota</taxon>
        <taxon>Hymenoptera</taxon>
        <taxon>Apocrita</taxon>
        <taxon>Aculeata</taxon>
        <taxon>Apoidea</taxon>
        <taxon>Anthophila</taxon>
        <taxon>Apidae</taxon>
        <taxon>Ceratina</taxon>
        <taxon>Zadontomerus</taxon>
    </lineage>
</organism>
<gene>
    <name evidence="2" type="primary">LOC108629219</name>
</gene>
<dbReference type="Proteomes" id="UP000694925">
    <property type="component" value="Unplaced"/>
</dbReference>
<reference evidence="2" key="1">
    <citation type="submission" date="2025-08" db="UniProtKB">
        <authorList>
            <consortium name="RefSeq"/>
        </authorList>
    </citation>
    <scope>IDENTIFICATION</scope>
    <source>
        <tissue evidence="2">Whole body</tissue>
    </source>
</reference>
<protein>
    <submittedName>
        <fullName evidence="2">Uncharacterized protein LOC108629219</fullName>
    </submittedName>
</protein>
<proteinExistence type="predicted"/>
<dbReference type="RefSeq" id="XP_017887250.1">
    <property type="nucleotide sequence ID" value="XM_018031761.1"/>
</dbReference>
<dbReference type="KEGG" id="ccal:108629219"/>
<name>A0AAJ7NBJ2_9HYME</name>
<evidence type="ECO:0000313" key="2">
    <source>
        <dbReference type="RefSeq" id="XP_017887250.1"/>
    </source>
</evidence>
<evidence type="ECO:0000313" key="1">
    <source>
        <dbReference type="Proteomes" id="UP000694925"/>
    </source>
</evidence>
<dbReference type="AlphaFoldDB" id="A0AAJ7NBJ2"/>